<dbReference type="Gene3D" id="1.10.260.40">
    <property type="entry name" value="lambda repressor-like DNA-binding domains"/>
    <property type="match status" value="1"/>
</dbReference>
<gene>
    <name evidence="6" type="ORF">JCM21714_4048</name>
</gene>
<feature type="domain" description="HTH cro/C1-type" evidence="5">
    <location>
        <begin position="2"/>
        <end position="48"/>
    </location>
</feature>
<dbReference type="PRINTS" id="PR00036">
    <property type="entry name" value="HTHLACI"/>
</dbReference>
<dbReference type="CDD" id="cd01392">
    <property type="entry name" value="HTH_LacI"/>
    <property type="match status" value="1"/>
</dbReference>
<reference evidence="6 7" key="1">
    <citation type="journal article" date="2014" name="Genome Announc.">
        <title>Draft Genome Sequence of the Boron-Tolerant and Moderately Halotolerant Bacterium Gracilibacillus boraciitolerans JCM 21714T.</title>
        <authorList>
            <person name="Ahmed I."/>
            <person name="Oshima K."/>
            <person name="Suda W."/>
            <person name="Kitamura K."/>
            <person name="Iida T."/>
            <person name="Ohmori Y."/>
            <person name="Fujiwara T."/>
            <person name="Hattori M."/>
            <person name="Ohkuma M."/>
        </authorList>
    </citation>
    <scope>NUCLEOTIDE SEQUENCE [LARGE SCALE GENOMIC DNA]</scope>
    <source>
        <strain evidence="6 7">JCM 21714</strain>
    </source>
</reference>
<evidence type="ECO:0000256" key="3">
    <source>
        <dbReference type="ARBA" id="ARBA00023163"/>
    </source>
</evidence>
<feature type="domain" description="HTH lacI-type" evidence="4">
    <location>
        <begin position="3"/>
        <end position="54"/>
    </location>
</feature>
<organism evidence="6 7">
    <name type="scientific">Gracilibacillus boraciitolerans JCM 21714</name>
    <dbReference type="NCBI Taxonomy" id="1298598"/>
    <lineage>
        <taxon>Bacteria</taxon>
        <taxon>Bacillati</taxon>
        <taxon>Bacillota</taxon>
        <taxon>Bacilli</taxon>
        <taxon>Bacillales</taxon>
        <taxon>Bacillaceae</taxon>
        <taxon>Gracilibacillus</taxon>
    </lineage>
</organism>
<dbReference type="PROSITE" id="PS50943">
    <property type="entry name" value="HTH_CROC1"/>
    <property type="match status" value="1"/>
</dbReference>
<name>W4VNU9_9BACI</name>
<dbReference type="InterPro" id="IPR000843">
    <property type="entry name" value="HTH_LacI"/>
</dbReference>
<evidence type="ECO:0000259" key="5">
    <source>
        <dbReference type="PROSITE" id="PS50943"/>
    </source>
</evidence>
<dbReference type="STRING" id="1298598.JCM21714_4048"/>
<evidence type="ECO:0000313" key="7">
    <source>
        <dbReference type="Proteomes" id="UP000019102"/>
    </source>
</evidence>
<dbReference type="EMBL" id="BAVS01000032">
    <property type="protein sequence ID" value="GAE94851.1"/>
    <property type="molecule type" value="Genomic_DNA"/>
</dbReference>
<protein>
    <submittedName>
        <fullName evidence="6">Uncharacterized protein</fullName>
    </submittedName>
</protein>
<comment type="caution">
    <text evidence="6">The sequence shown here is derived from an EMBL/GenBank/DDBJ whole genome shotgun (WGS) entry which is preliminary data.</text>
</comment>
<dbReference type="Proteomes" id="UP000019102">
    <property type="component" value="Unassembled WGS sequence"/>
</dbReference>
<evidence type="ECO:0000256" key="1">
    <source>
        <dbReference type="ARBA" id="ARBA00023015"/>
    </source>
</evidence>
<evidence type="ECO:0000256" key="2">
    <source>
        <dbReference type="ARBA" id="ARBA00023125"/>
    </source>
</evidence>
<dbReference type="SUPFAM" id="SSF47413">
    <property type="entry name" value="lambda repressor-like DNA-binding domains"/>
    <property type="match status" value="1"/>
</dbReference>
<dbReference type="RefSeq" id="WP_369403616.1">
    <property type="nucleotide sequence ID" value="NZ_BAVS01000032.1"/>
</dbReference>
<sequence>MNLTIQDVADMAGVSRATVSKIKNNYSGVNEKTKKRVMEIINEPGYQLPSQQNH</sequence>
<dbReference type="PANTHER" id="PTHR30146:SF109">
    <property type="entry name" value="HTH-TYPE TRANSCRIPTIONAL REGULATOR GALS"/>
    <property type="match status" value="1"/>
</dbReference>
<evidence type="ECO:0000313" key="6">
    <source>
        <dbReference type="EMBL" id="GAE94851.1"/>
    </source>
</evidence>
<dbReference type="PANTHER" id="PTHR30146">
    <property type="entry name" value="LACI-RELATED TRANSCRIPTIONAL REPRESSOR"/>
    <property type="match status" value="1"/>
</dbReference>
<dbReference type="GO" id="GO:0000976">
    <property type="term" value="F:transcription cis-regulatory region binding"/>
    <property type="evidence" value="ECO:0007669"/>
    <property type="project" value="TreeGrafter"/>
</dbReference>
<proteinExistence type="predicted"/>
<dbReference type="GO" id="GO:0003700">
    <property type="term" value="F:DNA-binding transcription factor activity"/>
    <property type="evidence" value="ECO:0007669"/>
    <property type="project" value="TreeGrafter"/>
</dbReference>
<dbReference type="InterPro" id="IPR001387">
    <property type="entry name" value="Cro/C1-type_HTH"/>
</dbReference>
<accession>W4VNU9</accession>
<dbReference type="Pfam" id="PF00356">
    <property type="entry name" value="LacI"/>
    <property type="match status" value="1"/>
</dbReference>
<keyword evidence="2" id="KW-0238">DNA-binding</keyword>
<dbReference type="SMART" id="SM00354">
    <property type="entry name" value="HTH_LACI"/>
    <property type="match status" value="1"/>
</dbReference>
<dbReference type="PROSITE" id="PS50932">
    <property type="entry name" value="HTH_LACI_2"/>
    <property type="match status" value="1"/>
</dbReference>
<keyword evidence="3" id="KW-0804">Transcription</keyword>
<dbReference type="AlphaFoldDB" id="W4VNU9"/>
<dbReference type="InterPro" id="IPR010982">
    <property type="entry name" value="Lambda_DNA-bd_dom_sf"/>
</dbReference>
<evidence type="ECO:0000259" key="4">
    <source>
        <dbReference type="PROSITE" id="PS50932"/>
    </source>
</evidence>
<keyword evidence="7" id="KW-1185">Reference proteome</keyword>
<keyword evidence="1" id="KW-0805">Transcription regulation</keyword>